<accession>A0A372L7H9</accession>
<dbReference type="Proteomes" id="UP000262939">
    <property type="component" value="Unassembled WGS sequence"/>
</dbReference>
<gene>
    <name evidence="1" type="ORF">D0466_18580</name>
</gene>
<dbReference type="RefSeq" id="WP_117324027.1">
    <property type="nucleotide sequence ID" value="NZ_QVTD01000016.1"/>
</dbReference>
<evidence type="ECO:0000313" key="1">
    <source>
        <dbReference type="EMBL" id="RFU61223.1"/>
    </source>
</evidence>
<comment type="caution">
    <text evidence="1">The sequence shown here is derived from an EMBL/GenBank/DDBJ whole genome shotgun (WGS) entry which is preliminary data.</text>
</comment>
<sequence>MNLNEYFEVKEKYADIKLRLIKIAAKLHENDQYSNDEAVNDLMNIIGKIEGFDVKISDAVIEDQ</sequence>
<dbReference type="AlphaFoldDB" id="A0A372L7H9"/>
<keyword evidence="2" id="KW-1185">Reference proteome</keyword>
<reference evidence="1 2" key="1">
    <citation type="submission" date="2018-08" db="EMBL/GenBank/DDBJ databases">
        <title>Bacillus chawlae sp. nov., Bacillus glennii sp. nov., and Bacillus saganii sp. nov. Isolated from the Vehicle Assembly Building at Kennedy Space Center where the Viking Spacecraft were Assembled.</title>
        <authorList>
            <person name="Seuylemezian A."/>
            <person name="Vaishampayan P."/>
        </authorList>
    </citation>
    <scope>NUCLEOTIDE SEQUENCE [LARGE SCALE GENOMIC DNA]</scope>
    <source>
        <strain evidence="1 2">V44-8</strain>
    </source>
</reference>
<organism evidence="1 2">
    <name type="scientific">Peribacillus glennii</name>
    <dbReference type="NCBI Taxonomy" id="2303991"/>
    <lineage>
        <taxon>Bacteria</taxon>
        <taxon>Bacillati</taxon>
        <taxon>Bacillota</taxon>
        <taxon>Bacilli</taxon>
        <taxon>Bacillales</taxon>
        <taxon>Bacillaceae</taxon>
        <taxon>Peribacillus</taxon>
    </lineage>
</organism>
<protein>
    <submittedName>
        <fullName evidence="1">Uncharacterized protein</fullName>
    </submittedName>
</protein>
<name>A0A372L7H9_9BACI</name>
<dbReference type="EMBL" id="QVTD01000016">
    <property type="protein sequence ID" value="RFU61223.1"/>
    <property type="molecule type" value="Genomic_DNA"/>
</dbReference>
<proteinExistence type="predicted"/>
<evidence type="ECO:0000313" key="2">
    <source>
        <dbReference type="Proteomes" id="UP000262939"/>
    </source>
</evidence>